<dbReference type="EMBL" id="HG994371">
    <property type="protein sequence ID" value="CAF1996670.1"/>
    <property type="molecule type" value="Genomic_DNA"/>
</dbReference>
<dbReference type="SMART" id="SM00239">
    <property type="entry name" value="C2"/>
    <property type="match status" value="1"/>
</dbReference>
<feature type="compositionally biased region" description="Polar residues" evidence="1">
    <location>
        <begin position="354"/>
        <end position="363"/>
    </location>
</feature>
<sequence length="618" mass="68949">MKMNINKACDLKSISVFPPNLSRGSSIGPSEPQASRSQQSQQLRSQQSQQLRSQQSQQSFSQGPSSYSQRGCFSQRTQGSVDELVISDQRFSSQERDHSLKKVNCLPPINHRRDDSQLVAYRSSSGLQRRWSSDSVGESKPQLSEEFEQRFRVMETSLSKFGMMLDSIQSDIMQANRGTKEALLITERIQQKLILQDTSLQQLIKEQANFKASLDGGVKSILEELSKDFSEEKLQSIILMLKAIPEQVESALQKMQRDIYQTFTRESQALSSLEMAEVIVQAPAAPRVKAKENLPEHRGPSAKVLTIMKKPEPIDRLPRAPQLKQSKENFPEQRGAEAKRNAISNSTLKRKQPQLASSRTVKASLSPKIQVGGWKTVKPEQNTFKKSAARKQVKPEDTRTQFEQGSIVIDSDEDIDGGFSCMLNGDAKGMNKKSQKLDSSGSKGELLVFVRSEMGEPLGLLQVTVIRGKKLVIRDFKSSDPYVILKLGTESAKTKVINNCLNPVWDEELSFTLKDPAAVLSLEVFDKDRFKADDKMGHATLSLQPLISVARLRHIVRVSSGETTLRKVLPDSDNCVSRESTISCIDGEVVQSVWLKLCAVESGEIELKIKLIDPPGTK</sequence>
<dbReference type="PANTHER" id="PTHR37695">
    <property type="entry name" value="RECOMBINATION INITIATION DEFECTS 3-RELATED"/>
    <property type="match status" value="1"/>
</dbReference>
<evidence type="ECO:0000256" key="1">
    <source>
        <dbReference type="SAM" id="MobiDB-lite"/>
    </source>
</evidence>
<dbReference type="PANTHER" id="PTHR37695:SF1">
    <property type="entry name" value="RECOMBINATION INITIATION DEFECTS 3-RELATED"/>
    <property type="match status" value="1"/>
</dbReference>
<dbReference type="Gene3D" id="2.60.40.150">
    <property type="entry name" value="C2 domain"/>
    <property type="match status" value="1"/>
</dbReference>
<dbReference type="InterPro" id="IPR000008">
    <property type="entry name" value="C2_dom"/>
</dbReference>
<proteinExistence type="predicted"/>
<feature type="compositionally biased region" description="Basic and acidic residues" evidence="1">
    <location>
        <begin position="325"/>
        <end position="340"/>
    </location>
</feature>
<dbReference type="AlphaFoldDB" id="A0A816MMP8"/>
<gene>
    <name evidence="3" type="ORF">DARMORV10_C07P31360.1</name>
</gene>
<protein>
    <submittedName>
        <fullName evidence="3">(rape) hypothetical protein</fullName>
    </submittedName>
</protein>
<dbReference type="GO" id="GO:0048236">
    <property type="term" value="P:plant-type sporogenesis"/>
    <property type="evidence" value="ECO:0007669"/>
    <property type="project" value="InterPro"/>
</dbReference>
<dbReference type="InterPro" id="IPR035892">
    <property type="entry name" value="C2_domain_sf"/>
</dbReference>
<evidence type="ECO:0000313" key="3">
    <source>
        <dbReference type="EMBL" id="CAF1996670.1"/>
    </source>
</evidence>
<feature type="compositionally biased region" description="Low complexity" evidence="1">
    <location>
        <begin position="33"/>
        <end position="70"/>
    </location>
</feature>
<evidence type="ECO:0000259" key="2">
    <source>
        <dbReference type="PROSITE" id="PS50004"/>
    </source>
</evidence>
<dbReference type="Proteomes" id="UP001295469">
    <property type="component" value="Chromosome C07"/>
</dbReference>
<dbReference type="SUPFAM" id="SSF49562">
    <property type="entry name" value="C2 domain (Calcium/lipid-binding domain, CaLB)"/>
    <property type="match status" value="1"/>
</dbReference>
<dbReference type="Pfam" id="PF00168">
    <property type="entry name" value="C2"/>
    <property type="match status" value="1"/>
</dbReference>
<organism evidence="3">
    <name type="scientific">Brassica napus</name>
    <name type="common">Rape</name>
    <dbReference type="NCBI Taxonomy" id="3708"/>
    <lineage>
        <taxon>Eukaryota</taxon>
        <taxon>Viridiplantae</taxon>
        <taxon>Streptophyta</taxon>
        <taxon>Embryophyta</taxon>
        <taxon>Tracheophyta</taxon>
        <taxon>Spermatophyta</taxon>
        <taxon>Magnoliopsida</taxon>
        <taxon>eudicotyledons</taxon>
        <taxon>Gunneridae</taxon>
        <taxon>Pentapetalae</taxon>
        <taxon>rosids</taxon>
        <taxon>malvids</taxon>
        <taxon>Brassicales</taxon>
        <taxon>Brassicaceae</taxon>
        <taxon>Brassiceae</taxon>
        <taxon>Brassica</taxon>
    </lineage>
</organism>
<dbReference type="GO" id="GO:0070192">
    <property type="term" value="P:chromosome organization involved in meiotic cell cycle"/>
    <property type="evidence" value="ECO:0007669"/>
    <property type="project" value="InterPro"/>
</dbReference>
<dbReference type="PROSITE" id="PS50004">
    <property type="entry name" value="C2"/>
    <property type="match status" value="1"/>
</dbReference>
<accession>A0A816MMP8</accession>
<feature type="region of interest" description="Disordered" evidence="1">
    <location>
        <begin position="320"/>
        <end position="363"/>
    </location>
</feature>
<name>A0A816MMP8_BRANA</name>
<reference evidence="3" key="1">
    <citation type="submission" date="2021-01" db="EMBL/GenBank/DDBJ databases">
        <authorList>
            <consortium name="Genoscope - CEA"/>
            <person name="William W."/>
        </authorList>
    </citation>
    <scope>NUCLEOTIDE SEQUENCE</scope>
</reference>
<feature type="domain" description="C2" evidence="2">
    <location>
        <begin position="442"/>
        <end position="556"/>
    </location>
</feature>
<dbReference type="InterPro" id="IPR034546">
    <property type="entry name" value="PAIR1"/>
</dbReference>
<dbReference type="CDD" id="cd04038">
    <property type="entry name" value="C2_ArfGAP"/>
    <property type="match status" value="1"/>
</dbReference>
<feature type="region of interest" description="Disordered" evidence="1">
    <location>
        <begin position="19"/>
        <end position="73"/>
    </location>
</feature>